<comment type="caution">
    <text evidence="1">The sequence shown here is derived from an EMBL/GenBank/DDBJ whole genome shotgun (WGS) entry which is preliminary data.</text>
</comment>
<keyword evidence="2" id="KW-1185">Reference proteome</keyword>
<proteinExistence type="predicted"/>
<accession>A0ACC1T6N7</accession>
<gene>
    <name evidence="1" type="ORF">NM688_g3089</name>
</gene>
<dbReference type="EMBL" id="JANHOG010000427">
    <property type="protein sequence ID" value="KAJ3554471.1"/>
    <property type="molecule type" value="Genomic_DNA"/>
</dbReference>
<reference evidence="1" key="1">
    <citation type="submission" date="2022-07" db="EMBL/GenBank/DDBJ databases">
        <title>Genome Sequence of Phlebia brevispora.</title>
        <authorList>
            <person name="Buettner E."/>
        </authorList>
    </citation>
    <scope>NUCLEOTIDE SEQUENCE</scope>
    <source>
        <strain evidence="1">MPL23</strain>
    </source>
</reference>
<organism evidence="1 2">
    <name type="scientific">Phlebia brevispora</name>
    <dbReference type="NCBI Taxonomy" id="194682"/>
    <lineage>
        <taxon>Eukaryota</taxon>
        <taxon>Fungi</taxon>
        <taxon>Dikarya</taxon>
        <taxon>Basidiomycota</taxon>
        <taxon>Agaricomycotina</taxon>
        <taxon>Agaricomycetes</taxon>
        <taxon>Polyporales</taxon>
        <taxon>Meruliaceae</taxon>
        <taxon>Phlebia</taxon>
    </lineage>
</organism>
<dbReference type="Proteomes" id="UP001148662">
    <property type="component" value="Unassembled WGS sequence"/>
</dbReference>
<evidence type="ECO:0000313" key="1">
    <source>
        <dbReference type="EMBL" id="KAJ3554471.1"/>
    </source>
</evidence>
<sequence>MAATVFATATNVAPGFRALPLPIAQLSLSAVLKCGQSFRWSIFPLALQDAGLAGGMPSHEYRFCLRDRVVRLRQSVDMLYYRSEYPPIAHTVAEVESKEAETLAWIRDYFQLDIDLLQLHDQWSTRDPIILRLRDDFSGIRILRQDPFECLISFICSSNNNISRITNMVKALCKEFSPPLLKLGPPDGTEDVLEAYHPFPVPSALAAPEVAKTLRLLGFGYRAEFIQKTAQMLVEAHGIPQNTKISLEPAEVWLRTLRQMPTMEAREELLKFVGVGRKVADCVLLMSMDKVADVVPVDTHVHQIAVKHYGMSGSTSKSKTNMTPKLYEQVTSKLTTMWGSYAGWAHSVLFTSDLKAFSANSIESTPRPTQSPGKRKRKSSSADQPPPLAVIPAIDEVTNTVATTADDGNLVDRVKRQFAYTAMDVLRDLHPGNVATADEPDGADQQVRLSSTTEQISTGTIASDESPSEPDGWIEPTKPLSEVRQEPYPLPADLELEWSSIDITDDEQLEQLQVFLSENYIEDEDDGSFRMYYSSGFLRWALCPPGYHREWHIPVRAKDTKQIMAFVSAIPVVVRIRENVVNSREVNFLCVHKSMRGKRLTPSLVKEAERRGHLKGLNCALYTAGTLLPNALSACRYFHRPLNFPKLVDVQYYAVPEDTTIESLIEKFTLPPKELPLIPGLREMEERDVAQVAALYNTYMTRFDLVLEFTPEEIRHHLLGGTEKRRDTQERFVWTYVVEDLNSGALTDFVSFFSTPYSILFPNGEQHTTLELAYLYFYGTTVPEGGTDSDTDTAHTHRLALLVENMLYVAKVRGFDVFNALDVMDNAKFMRHLKFGRGTGILKYYIDNWRTAPLDSGMGIGVVML</sequence>
<protein>
    <submittedName>
        <fullName evidence="1">Uncharacterized protein</fullName>
    </submittedName>
</protein>
<name>A0ACC1T6N7_9APHY</name>
<evidence type="ECO:0000313" key="2">
    <source>
        <dbReference type="Proteomes" id="UP001148662"/>
    </source>
</evidence>